<proteinExistence type="predicted"/>
<evidence type="ECO:0000313" key="2">
    <source>
        <dbReference type="EMBL" id="MUH73479.1"/>
    </source>
</evidence>
<keyword evidence="1" id="KW-0472">Membrane</keyword>
<name>A0A6N8FD29_9GAMM</name>
<reference evidence="2 3" key="1">
    <citation type="submission" date="2019-11" db="EMBL/GenBank/DDBJ databases">
        <title>P. haliotis isolates from Z. marina roots.</title>
        <authorList>
            <person name="Cohen M."/>
            <person name="Jospin G."/>
            <person name="Eisen J.A."/>
            <person name="Coil D.A."/>
        </authorList>
    </citation>
    <scope>NUCLEOTIDE SEQUENCE [LARGE SCALE GENOMIC DNA]</scope>
    <source>
        <strain evidence="2 3">UCD-MCMsp1aY</strain>
    </source>
</reference>
<evidence type="ECO:0000256" key="1">
    <source>
        <dbReference type="SAM" id="Phobius"/>
    </source>
</evidence>
<sequence length="167" mass="18892">MKSKSFFGIFVAMAVVPLVLAYLVLKMGWYTPAATNKGEFLQQEIVLPIKTETPMWSIVYQPQTSGCDAFCEEQLYGLNQTYLALGKLQKRVNAWVLTNEMPLQDYPATKAYSANNQDLDSDHIYVIDPMGKVILKYPGSQTREITIRTSKDILSDLKKLLNYARIG</sequence>
<dbReference type="AlphaFoldDB" id="A0A6N8FD29"/>
<dbReference type="OrthoDB" id="9785445at2"/>
<dbReference type="EMBL" id="WOCD01000005">
    <property type="protein sequence ID" value="MUH73479.1"/>
    <property type="molecule type" value="Genomic_DNA"/>
</dbReference>
<comment type="caution">
    <text evidence="2">The sequence shown here is derived from an EMBL/GenBank/DDBJ whole genome shotgun (WGS) entry which is preliminary data.</text>
</comment>
<keyword evidence="3" id="KW-1185">Reference proteome</keyword>
<accession>A0A6N8FD29</accession>
<dbReference type="Proteomes" id="UP000439994">
    <property type="component" value="Unassembled WGS sequence"/>
</dbReference>
<evidence type="ECO:0000313" key="3">
    <source>
        <dbReference type="Proteomes" id="UP000439994"/>
    </source>
</evidence>
<protein>
    <submittedName>
        <fullName evidence="2">Transmembrane cytochrome oxidase associated protein</fullName>
    </submittedName>
</protein>
<gene>
    <name evidence="2" type="ORF">GNP35_13900</name>
</gene>
<keyword evidence="1 2" id="KW-0812">Transmembrane</keyword>
<organism evidence="2 3">
    <name type="scientific">Psychrosphaera haliotis</name>
    <dbReference type="NCBI Taxonomy" id="555083"/>
    <lineage>
        <taxon>Bacteria</taxon>
        <taxon>Pseudomonadati</taxon>
        <taxon>Pseudomonadota</taxon>
        <taxon>Gammaproteobacteria</taxon>
        <taxon>Alteromonadales</taxon>
        <taxon>Pseudoalteromonadaceae</taxon>
        <taxon>Psychrosphaera</taxon>
    </lineage>
</organism>
<feature type="transmembrane region" description="Helical" evidence="1">
    <location>
        <begin position="6"/>
        <end position="25"/>
    </location>
</feature>
<keyword evidence="1" id="KW-1133">Transmembrane helix</keyword>
<dbReference type="RefSeq" id="WP_155696782.1">
    <property type="nucleotide sequence ID" value="NZ_WOCD01000005.1"/>
</dbReference>